<keyword evidence="3" id="KW-1185">Reference proteome</keyword>
<gene>
    <name evidence="2" type="ORF">ISF_06189</name>
</gene>
<dbReference type="Pfam" id="PF10067">
    <property type="entry name" value="DUF2306"/>
    <property type="match status" value="1"/>
</dbReference>
<keyword evidence="1" id="KW-0472">Membrane</keyword>
<evidence type="ECO:0008006" key="4">
    <source>
        <dbReference type="Google" id="ProtNLM"/>
    </source>
</evidence>
<dbReference type="EMBL" id="AZHB01000016">
    <property type="protein sequence ID" value="OAA59254.1"/>
    <property type="molecule type" value="Genomic_DNA"/>
</dbReference>
<evidence type="ECO:0000313" key="2">
    <source>
        <dbReference type="EMBL" id="OAA59254.1"/>
    </source>
</evidence>
<keyword evidence="1" id="KW-0812">Transmembrane</keyword>
<proteinExistence type="predicted"/>
<feature type="transmembrane region" description="Helical" evidence="1">
    <location>
        <begin position="105"/>
        <end position="125"/>
    </location>
</feature>
<keyword evidence="1" id="KW-1133">Transmembrane helix</keyword>
<feature type="transmembrane region" description="Helical" evidence="1">
    <location>
        <begin position="262"/>
        <end position="286"/>
    </location>
</feature>
<protein>
    <recommendedName>
        <fullName evidence="4">Microtubule associated protein</fullName>
    </recommendedName>
</protein>
<dbReference type="OrthoDB" id="193478at2759"/>
<feature type="transmembrane region" description="Helical" evidence="1">
    <location>
        <begin position="12"/>
        <end position="32"/>
    </location>
</feature>
<organism evidence="2 3">
    <name type="scientific">Cordyceps fumosorosea (strain ARSEF 2679)</name>
    <name type="common">Isaria fumosorosea</name>
    <dbReference type="NCBI Taxonomy" id="1081104"/>
    <lineage>
        <taxon>Eukaryota</taxon>
        <taxon>Fungi</taxon>
        <taxon>Dikarya</taxon>
        <taxon>Ascomycota</taxon>
        <taxon>Pezizomycotina</taxon>
        <taxon>Sordariomycetes</taxon>
        <taxon>Hypocreomycetidae</taxon>
        <taxon>Hypocreales</taxon>
        <taxon>Cordycipitaceae</taxon>
        <taxon>Cordyceps</taxon>
    </lineage>
</organism>
<dbReference type="InterPro" id="IPR018750">
    <property type="entry name" value="DUF2306_membrane"/>
</dbReference>
<name>A0A167S502_CORFA</name>
<sequence length="293" mass="32249">MARKLYQPLHFNHGYNFVFFLVTAGAMLGFSLSRLMYLDIDGTFCKSGSKTGAAPGECYYYSGRGGSRYRIGIILHLAAILPAGLLVGFQFVPVIRHKALLFHRISGYTIMILSLTSMAGAFMVTDKAFGGELLSQTVTGLAAVMFLVSLLLAYLNIKRLQIEQHRAWMLRAWSYAASVITLRIILQIPGNIISRNGFYTTRLCKQIDYIFGGIENYTMTLYPACEAFYTGKNLDQRVAVAANANSNDPVEVTASIGMTFGMAFLVALALHAILIEAYNGCALFLFNGKPRPA</sequence>
<evidence type="ECO:0000256" key="1">
    <source>
        <dbReference type="SAM" id="Phobius"/>
    </source>
</evidence>
<feature type="transmembrane region" description="Helical" evidence="1">
    <location>
        <begin position="69"/>
        <end position="93"/>
    </location>
</feature>
<evidence type="ECO:0000313" key="3">
    <source>
        <dbReference type="Proteomes" id="UP000076744"/>
    </source>
</evidence>
<feature type="transmembrane region" description="Helical" evidence="1">
    <location>
        <begin position="168"/>
        <end position="186"/>
    </location>
</feature>
<comment type="caution">
    <text evidence="2">The sequence shown here is derived from an EMBL/GenBank/DDBJ whole genome shotgun (WGS) entry which is preliminary data.</text>
</comment>
<dbReference type="Proteomes" id="UP000076744">
    <property type="component" value="Unassembled WGS sequence"/>
</dbReference>
<dbReference type="STRING" id="1081104.A0A167S502"/>
<accession>A0A167S502</accession>
<dbReference type="GeneID" id="30022481"/>
<feature type="transmembrane region" description="Helical" evidence="1">
    <location>
        <begin position="137"/>
        <end position="156"/>
    </location>
</feature>
<dbReference type="AlphaFoldDB" id="A0A167S502"/>
<dbReference type="RefSeq" id="XP_018702770.1">
    <property type="nucleotide sequence ID" value="XM_018849793.1"/>
</dbReference>
<reference evidence="2 3" key="1">
    <citation type="journal article" date="2016" name="Genome Biol. Evol.">
        <title>Divergent and convergent evolution of fungal pathogenicity.</title>
        <authorList>
            <person name="Shang Y."/>
            <person name="Xiao G."/>
            <person name="Zheng P."/>
            <person name="Cen K."/>
            <person name="Zhan S."/>
            <person name="Wang C."/>
        </authorList>
    </citation>
    <scope>NUCLEOTIDE SEQUENCE [LARGE SCALE GENOMIC DNA]</scope>
    <source>
        <strain evidence="2 3">ARSEF 2679</strain>
    </source>
</reference>